<dbReference type="RefSeq" id="WP_009626392.1">
    <property type="nucleotide sequence ID" value="NZ_VBTY01000041.1"/>
</dbReference>
<dbReference type="PANTHER" id="PTHR43861">
    <property type="entry name" value="TRANS-ACONITATE 2-METHYLTRANSFERASE-RELATED"/>
    <property type="match status" value="1"/>
</dbReference>
<dbReference type="EMBL" id="VBTY01000041">
    <property type="protein sequence ID" value="MDG3494323.1"/>
    <property type="molecule type" value="Genomic_DNA"/>
</dbReference>
<evidence type="ECO:0000259" key="2">
    <source>
        <dbReference type="Pfam" id="PF13649"/>
    </source>
</evidence>
<name>A0A9X4RH06_9CYAN</name>
<dbReference type="GO" id="GO:0032259">
    <property type="term" value="P:methylation"/>
    <property type="evidence" value="ECO:0007669"/>
    <property type="project" value="UniProtKB-KW"/>
</dbReference>
<evidence type="ECO:0000313" key="4">
    <source>
        <dbReference type="Proteomes" id="UP001152872"/>
    </source>
</evidence>
<accession>A0A9X4RH06</accession>
<proteinExistence type="predicted"/>
<dbReference type="Proteomes" id="UP001152872">
    <property type="component" value="Unassembled WGS sequence"/>
</dbReference>
<evidence type="ECO:0000313" key="3">
    <source>
        <dbReference type="EMBL" id="MDG3494323.1"/>
    </source>
</evidence>
<protein>
    <submittedName>
        <fullName evidence="3">Class I SAM-dependent methyltransferase</fullName>
        <ecNumber evidence="3">2.1.-.-</ecNumber>
    </submittedName>
</protein>
<keyword evidence="4" id="KW-1185">Reference proteome</keyword>
<gene>
    <name evidence="3" type="ORF">FEV09_07100</name>
</gene>
<keyword evidence="1 3" id="KW-0808">Transferase</keyword>
<dbReference type="Gene3D" id="3.40.50.150">
    <property type="entry name" value="Vaccinia Virus protein VP39"/>
    <property type="match status" value="1"/>
</dbReference>
<dbReference type="InterPro" id="IPR041698">
    <property type="entry name" value="Methyltransf_25"/>
</dbReference>
<dbReference type="AlphaFoldDB" id="A0A9X4RH06"/>
<dbReference type="InterPro" id="IPR029063">
    <property type="entry name" value="SAM-dependent_MTases_sf"/>
</dbReference>
<evidence type="ECO:0000256" key="1">
    <source>
        <dbReference type="ARBA" id="ARBA00022679"/>
    </source>
</evidence>
<keyword evidence="3" id="KW-0489">Methyltransferase</keyword>
<dbReference type="CDD" id="cd02440">
    <property type="entry name" value="AdoMet_MTases"/>
    <property type="match status" value="1"/>
</dbReference>
<dbReference type="EC" id="2.1.-.-" evidence="3"/>
<sequence length="233" mass="27189">MSVDTTKLIHDQIEYYRSRSSEYDEWFYRIGRYDRGQEHNDRWFAEIEVVQKALREIGQVNQVLELASGTGVWTEQLLQISTKIEAIDASAETIAINQNKLNSDKVTYQHQDIFVWEPEQEYDLVFFSFWLSHVPPDLLQSFLNKVYLATRKGGQIFIIDSRNDYTSRAKDHPVNGQNGIYQTRKLNDGKEFTIAKIYYQPDELQTLLVNAGFTADVRVTDNYFISAHGWKSN</sequence>
<dbReference type="GO" id="GO:0008168">
    <property type="term" value="F:methyltransferase activity"/>
    <property type="evidence" value="ECO:0007669"/>
    <property type="project" value="UniProtKB-KW"/>
</dbReference>
<feature type="domain" description="Methyltransferase" evidence="2">
    <location>
        <begin position="63"/>
        <end position="154"/>
    </location>
</feature>
<comment type="caution">
    <text evidence="3">The sequence shown here is derived from an EMBL/GenBank/DDBJ whole genome shotgun (WGS) entry which is preliminary data.</text>
</comment>
<reference evidence="3" key="1">
    <citation type="submission" date="2019-05" db="EMBL/GenBank/DDBJ databases">
        <title>Whole genome sequencing of Pseudanabaena catenata USMAC16.</title>
        <authorList>
            <person name="Khan Z."/>
            <person name="Omar W.M."/>
            <person name="Convey P."/>
            <person name="Merican F."/>
            <person name="Najimudin N."/>
        </authorList>
    </citation>
    <scope>NUCLEOTIDE SEQUENCE</scope>
    <source>
        <strain evidence="3">USMAC16</strain>
    </source>
</reference>
<dbReference type="Pfam" id="PF13649">
    <property type="entry name" value="Methyltransf_25"/>
    <property type="match status" value="1"/>
</dbReference>
<organism evidence="3 4">
    <name type="scientific">Pseudanabaena catenata USMAC16</name>
    <dbReference type="NCBI Taxonomy" id="1855837"/>
    <lineage>
        <taxon>Bacteria</taxon>
        <taxon>Bacillati</taxon>
        <taxon>Cyanobacteriota</taxon>
        <taxon>Cyanophyceae</taxon>
        <taxon>Pseudanabaenales</taxon>
        <taxon>Pseudanabaenaceae</taxon>
        <taxon>Pseudanabaena</taxon>
    </lineage>
</organism>
<dbReference type="SUPFAM" id="SSF53335">
    <property type="entry name" value="S-adenosyl-L-methionine-dependent methyltransferases"/>
    <property type="match status" value="1"/>
</dbReference>